<organism evidence="4 5">
    <name type="scientific">Actinia tenebrosa</name>
    <name type="common">Australian red waratah sea anemone</name>
    <dbReference type="NCBI Taxonomy" id="6105"/>
    <lineage>
        <taxon>Eukaryota</taxon>
        <taxon>Metazoa</taxon>
        <taxon>Cnidaria</taxon>
        <taxon>Anthozoa</taxon>
        <taxon>Hexacorallia</taxon>
        <taxon>Actiniaria</taxon>
        <taxon>Actiniidae</taxon>
        <taxon>Actinia</taxon>
    </lineage>
</organism>
<evidence type="ECO:0000256" key="2">
    <source>
        <dbReference type="SAM" id="SignalP"/>
    </source>
</evidence>
<dbReference type="PANTHER" id="PTHR46967:SF2">
    <property type="entry name" value="SUSHI, VON WILLEBRAND FACTOR TYPE A, EGF AND PENTRAXIN DOMAIN-CONTAINING PROTEIN 1-LIKE"/>
    <property type="match status" value="1"/>
</dbReference>
<feature type="signal peptide" evidence="2">
    <location>
        <begin position="1"/>
        <end position="21"/>
    </location>
</feature>
<gene>
    <name evidence="5" type="primary">LOC116287005</name>
</gene>
<dbReference type="InterPro" id="IPR011050">
    <property type="entry name" value="Pectin_lyase_fold/virulence"/>
</dbReference>
<dbReference type="SUPFAM" id="SSF57586">
    <property type="entry name" value="TNF receptor-like"/>
    <property type="match status" value="1"/>
</dbReference>
<dbReference type="SUPFAM" id="SSF51126">
    <property type="entry name" value="Pectin lyase-like"/>
    <property type="match status" value="1"/>
</dbReference>
<dbReference type="PANTHER" id="PTHR46967">
    <property type="entry name" value="INSULIN-LIKE GROWTH FACTOR BINDING PROTEIN,N-TERMINAL"/>
    <property type="match status" value="1"/>
</dbReference>
<evidence type="ECO:0000313" key="4">
    <source>
        <dbReference type="Proteomes" id="UP000515163"/>
    </source>
</evidence>
<keyword evidence="1" id="KW-0812">Transmembrane</keyword>
<keyword evidence="1" id="KW-1133">Transmembrane helix</keyword>
<sequence>MMYFCLFTLGFFFIKMCSTSATFQNTNVTEIFVNGKNGSDIPSCGQKRLPCKTVSYAIGRILEENSTSGVVNLFPGIYEAESFKVDCGTNHLQKLVIQGIGTSEKVQVTLSTDIIKCDIIFNNIQWTSTSPSPVLLNLLIANVSIVNSIVTDLPFSIIGLGSSIKLWNATISNCVGYQPLLPLMSASGLTGFNSNIILNTATFSFNNAQLISAKEITAIHMEKLNFFSNNVTVEQILILIDRCQSVLRDSHFMNNSGSIIKMTQSTMANITGSVFGNNDVMSGSLLVVSKQVVLHIDSCSFSSIYGTSSGPVLRTEREASLINIQSSYFSCNRVNSSIHLPPIHSHSLTTVNCTNCTINPHCPVYCTAGSFVLEGVMCSPCPKGAYSTERVQNITTITCKRCSPGYYSSSLGSKTCYPCAKGTFSSKSGSTQCSPCKNDFMTSGEGESSCSRMTIGCIVLTVFVILLILIPLLLLAGKHLSTTTKRIGLGTKPKDFKILHEDVTGSVQ</sequence>
<evidence type="ECO:0000256" key="1">
    <source>
        <dbReference type="SAM" id="Phobius"/>
    </source>
</evidence>
<dbReference type="InterPro" id="IPR011641">
    <property type="entry name" value="Tyr-kin_ephrin_A/B_rcpt-like"/>
</dbReference>
<evidence type="ECO:0000313" key="5">
    <source>
        <dbReference type="RefSeq" id="XP_031549470.1"/>
    </source>
</evidence>
<dbReference type="Gene3D" id="2.10.50.10">
    <property type="entry name" value="Tumor Necrosis Factor Receptor, subunit A, domain 2"/>
    <property type="match status" value="1"/>
</dbReference>
<evidence type="ECO:0000259" key="3">
    <source>
        <dbReference type="Pfam" id="PF07699"/>
    </source>
</evidence>
<feature type="chain" id="PRO_5027909740" evidence="2">
    <location>
        <begin position="22"/>
        <end position="508"/>
    </location>
</feature>
<accession>A0A6P8HAG1</accession>
<dbReference type="AlphaFoldDB" id="A0A6P8HAG1"/>
<dbReference type="GeneID" id="116287005"/>
<dbReference type="KEGG" id="aten:116287005"/>
<dbReference type="RefSeq" id="XP_031549470.1">
    <property type="nucleotide sequence ID" value="XM_031693610.1"/>
</dbReference>
<feature type="transmembrane region" description="Helical" evidence="1">
    <location>
        <begin position="453"/>
        <end position="476"/>
    </location>
</feature>
<keyword evidence="1" id="KW-0472">Membrane</keyword>
<dbReference type="OrthoDB" id="5957972at2759"/>
<proteinExistence type="predicted"/>
<feature type="domain" description="Tyrosine-protein kinase ephrin type A/B receptor-like" evidence="3">
    <location>
        <begin position="405"/>
        <end position="446"/>
    </location>
</feature>
<dbReference type="Pfam" id="PF07699">
    <property type="entry name" value="Ephrin_rec_like"/>
    <property type="match status" value="1"/>
</dbReference>
<name>A0A6P8HAG1_ACTTE</name>
<dbReference type="Proteomes" id="UP000515163">
    <property type="component" value="Unplaced"/>
</dbReference>
<protein>
    <submittedName>
        <fullName evidence="5">Uncharacterized protein LOC116287005</fullName>
    </submittedName>
</protein>
<keyword evidence="4" id="KW-1185">Reference proteome</keyword>
<dbReference type="SMART" id="SM01411">
    <property type="entry name" value="Ephrin_rec_like"/>
    <property type="match status" value="1"/>
</dbReference>
<keyword evidence="2" id="KW-0732">Signal</keyword>
<dbReference type="InParanoid" id="A0A6P8HAG1"/>
<reference evidence="5" key="1">
    <citation type="submission" date="2025-08" db="UniProtKB">
        <authorList>
            <consortium name="RefSeq"/>
        </authorList>
    </citation>
    <scope>IDENTIFICATION</scope>
    <source>
        <tissue evidence="5">Tentacle</tissue>
    </source>
</reference>